<name>A0A380N0K4_9GAMM</name>
<keyword evidence="2" id="KW-1185">Reference proteome</keyword>
<proteinExistence type="predicted"/>
<protein>
    <submittedName>
        <fullName evidence="1">Uncharacterized protein</fullName>
    </submittedName>
</protein>
<reference evidence="1 2" key="1">
    <citation type="submission" date="2018-06" db="EMBL/GenBank/DDBJ databases">
        <authorList>
            <consortium name="Pathogen Informatics"/>
            <person name="Doyle S."/>
        </authorList>
    </citation>
    <scope>NUCLEOTIDE SEQUENCE [LARGE SCALE GENOMIC DNA]</scope>
    <source>
        <strain evidence="1 2">NCTC10717</strain>
    </source>
</reference>
<dbReference type="EMBL" id="UHIA01000004">
    <property type="protein sequence ID" value="SUO97643.1"/>
    <property type="molecule type" value="Genomic_DNA"/>
</dbReference>
<gene>
    <name evidence="1" type="ORF">NCTC10717_01550</name>
</gene>
<dbReference type="RefSeq" id="WP_115218717.1">
    <property type="nucleotide sequence ID" value="NZ_UHIA01000004.1"/>
</dbReference>
<accession>A0A380N0K4</accession>
<sequence length="103" mass="11875">MMQDLQRQYIRRAMMTVLAYDSDYRLSLDMIGAALEATGQNSTYDQLQTEAQWLEEQGYVRRELLPITVISLTDRGLEIARGKAKAYGIRDLRPSEIAEMSQR</sequence>
<dbReference type="OrthoDB" id="7855192at2"/>
<organism evidence="1 2">
    <name type="scientific">Suttonella indologenes</name>
    <dbReference type="NCBI Taxonomy" id="13276"/>
    <lineage>
        <taxon>Bacteria</taxon>
        <taxon>Pseudomonadati</taxon>
        <taxon>Pseudomonadota</taxon>
        <taxon>Gammaproteobacteria</taxon>
        <taxon>Cardiobacteriales</taxon>
        <taxon>Cardiobacteriaceae</taxon>
        <taxon>Suttonella</taxon>
    </lineage>
</organism>
<dbReference type="AlphaFoldDB" id="A0A380N0K4"/>
<dbReference type="Proteomes" id="UP000254575">
    <property type="component" value="Unassembled WGS sequence"/>
</dbReference>
<evidence type="ECO:0000313" key="1">
    <source>
        <dbReference type="EMBL" id="SUO97643.1"/>
    </source>
</evidence>
<evidence type="ECO:0000313" key="2">
    <source>
        <dbReference type="Proteomes" id="UP000254575"/>
    </source>
</evidence>